<proteinExistence type="inferred from homology"/>
<dbReference type="SUPFAM" id="SSF55136">
    <property type="entry name" value="Probable bacterial effector-binding domain"/>
    <property type="match status" value="1"/>
</dbReference>
<sequence>MYVSIQALVPKGQNRNFTMQSSLMSSLCCSGIETPEFTVVYSEPDFEIRRYGNSSWISAPLPSSSFEKATQDGFHRLYQYIHGANTNSTQLKKTAPILTSVFPSAQGLSDFFVRLYVSKKFEGAPPQPVHDLNLQLAMWGSHCVAVRKFYGYAKGSTVSKEVEALQSSLSNKLQIAISSIGKNGFSVAQYNASFRLVGRLNEIWINISGVLLEGCLSN</sequence>
<dbReference type="Pfam" id="PF04832">
    <property type="entry name" value="SOUL"/>
    <property type="match status" value="1"/>
</dbReference>
<organism evidence="2 3">
    <name type="scientific">Stephania cephalantha</name>
    <dbReference type="NCBI Taxonomy" id="152367"/>
    <lineage>
        <taxon>Eukaryota</taxon>
        <taxon>Viridiplantae</taxon>
        <taxon>Streptophyta</taxon>
        <taxon>Embryophyta</taxon>
        <taxon>Tracheophyta</taxon>
        <taxon>Spermatophyta</taxon>
        <taxon>Magnoliopsida</taxon>
        <taxon>Ranunculales</taxon>
        <taxon>Menispermaceae</taxon>
        <taxon>Menispermoideae</taxon>
        <taxon>Cissampelideae</taxon>
        <taxon>Stephania</taxon>
    </lineage>
</organism>
<comment type="similarity">
    <text evidence="1">Belongs to the HEBP family.</text>
</comment>
<dbReference type="InterPro" id="IPR006917">
    <property type="entry name" value="SOUL_heme-bd"/>
</dbReference>
<protein>
    <submittedName>
        <fullName evidence="2">Uncharacterized protein</fullName>
    </submittedName>
</protein>
<dbReference type="FunFam" id="3.20.80.10:FF:000002">
    <property type="entry name" value="Heme-binding protein 2"/>
    <property type="match status" value="1"/>
</dbReference>
<evidence type="ECO:0000313" key="2">
    <source>
        <dbReference type="EMBL" id="KAK9104406.1"/>
    </source>
</evidence>
<evidence type="ECO:0000256" key="1">
    <source>
        <dbReference type="ARBA" id="ARBA00009817"/>
    </source>
</evidence>
<comment type="caution">
    <text evidence="2">The sequence shown here is derived from an EMBL/GenBank/DDBJ whole genome shotgun (WGS) entry which is preliminary data.</text>
</comment>
<dbReference type="Proteomes" id="UP001419268">
    <property type="component" value="Unassembled WGS sequence"/>
</dbReference>
<reference evidence="2 3" key="1">
    <citation type="submission" date="2024-01" db="EMBL/GenBank/DDBJ databases">
        <title>Genome assemblies of Stephania.</title>
        <authorList>
            <person name="Yang L."/>
        </authorList>
    </citation>
    <scope>NUCLEOTIDE SEQUENCE [LARGE SCALE GENOMIC DNA]</scope>
    <source>
        <strain evidence="2">JXDWG</strain>
        <tissue evidence="2">Leaf</tissue>
    </source>
</reference>
<evidence type="ECO:0000313" key="3">
    <source>
        <dbReference type="Proteomes" id="UP001419268"/>
    </source>
</evidence>
<accession>A0AAP0F332</accession>
<dbReference type="InterPro" id="IPR011256">
    <property type="entry name" value="Reg_factor_effector_dom_sf"/>
</dbReference>
<dbReference type="Gene3D" id="3.20.80.10">
    <property type="entry name" value="Regulatory factor, effector binding domain"/>
    <property type="match status" value="1"/>
</dbReference>
<dbReference type="PANTHER" id="PTHR11220">
    <property type="entry name" value="HEME-BINDING PROTEIN-RELATED"/>
    <property type="match status" value="1"/>
</dbReference>
<dbReference type="PANTHER" id="PTHR11220:SF36">
    <property type="entry name" value="SOUL HEME-BINDING PROTEIN"/>
    <property type="match status" value="1"/>
</dbReference>
<dbReference type="AlphaFoldDB" id="A0AAP0F332"/>
<dbReference type="EMBL" id="JBBNAG010000009">
    <property type="protein sequence ID" value="KAK9104406.1"/>
    <property type="molecule type" value="Genomic_DNA"/>
</dbReference>
<gene>
    <name evidence="2" type="ORF">Scep_021250</name>
</gene>
<name>A0AAP0F332_9MAGN</name>
<keyword evidence="3" id="KW-1185">Reference proteome</keyword>